<name>A0ABS5K692_9BACT</name>
<gene>
    <name evidence="2" type="ORF">KEM09_01375</name>
</gene>
<dbReference type="Proteomes" id="UP000721861">
    <property type="component" value="Unassembled WGS sequence"/>
</dbReference>
<evidence type="ECO:0000313" key="2">
    <source>
        <dbReference type="EMBL" id="MBS2210031.1"/>
    </source>
</evidence>
<reference evidence="2 3" key="1">
    <citation type="journal article" date="2014" name="Int. J. Syst. Evol. Microbiol.">
        <title>Carboxylicivirga gen. nov. in the family Marinilabiliaceae with two novel species, Carboxylicivirga mesophila sp. nov. and Carboxylicivirga taeanensis sp. nov., and reclassification of Cytophaga fermentans as Saccharicrinis fermentans gen. nov., comb. nov.</title>
        <authorList>
            <person name="Yang S.H."/>
            <person name="Seo H.S."/>
            <person name="Woo J.H."/>
            <person name="Oh H.M."/>
            <person name="Jang H."/>
            <person name="Lee J.H."/>
            <person name="Kim S.J."/>
            <person name="Kwon K.K."/>
        </authorList>
    </citation>
    <scope>NUCLEOTIDE SEQUENCE [LARGE SCALE GENOMIC DNA]</scope>
    <source>
        <strain evidence="2 3">JCM 18290</strain>
    </source>
</reference>
<dbReference type="Pfam" id="PF14088">
    <property type="entry name" value="DUF4268"/>
    <property type="match status" value="1"/>
</dbReference>
<organism evidence="2 3">
    <name type="scientific">Carboxylicivirga mesophila</name>
    <dbReference type="NCBI Taxonomy" id="1166478"/>
    <lineage>
        <taxon>Bacteria</taxon>
        <taxon>Pseudomonadati</taxon>
        <taxon>Bacteroidota</taxon>
        <taxon>Bacteroidia</taxon>
        <taxon>Marinilabiliales</taxon>
        <taxon>Marinilabiliaceae</taxon>
        <taxon>Carboxylicivirga</taxon>
    </lineage>
</organism>
<comment type="caution">
    <text evidence="2">The sequence shown here is derived from an EMBL/GenBank/DDBJ whole genome shotgun (WGS) entry which is preliminary data.</text>
</comment>
<evidence type="ECO:0000313" key="3">
    <source>
        <dbReference type="Proteomes" id="UP000721861"/>
    </source>
</evidence>
<protein>
    <submittedName>
        <fullName evidence="2">DUF4268 domain-containing protein</fullName>
    </submittedName>
</protein>
<dbReference type="InterPro" id="IPR025364">
    <property type="entry name" value="DUF4268"/>
</dbReference>
<dbReference type="EMBL" id="JAGUCN010000001">
    <property type="protein sequence ID" value="MBS2210031.1"/>
    <property type="molecule type" value="Genomic_DNA"/>
</dbReference>
<keyword evidence="3" id="KW-1185">Reference proteome</keyword>
<evidence type="ECO:0000259" key="1">
    <source>
        <dbReference type="Pfam" id="PF14088"/>
    </source>
</evidence>
<sequence>MFSKEEAKQIRQLFWHKLENRTRRIPGQKGKKIKWLFDDTGIKGIDLRFDINRERAIVALEINHRSEERRLKLYEKLEACKSIFESTYGGTLEWDYLYTKDEGRDVCRVYEEFAPADLYQQEQWPDVMKFMIDRMIRLEKAFLEVKDFLLHDELGQ</sequence>
<feature type="domain" description="DUF4268" evidence="1">
    <location>
        <begin position="10"/>
        <end position="145"/>
    </location>
</feature>
<accession>A0ABS5K692</accession>
<dbReference type="RefSeq" id="WP_212224241.1">
    <property type="nucleotide sequence ID" value="NZ_JAGUCN010000001.1"/>
</dbReference>
<proteinExistence type="predicted"/>